<evidence type="ECO:0000313" key="3">
    <source>
        <dbReference type="Proteomes" id="UP000179266"/>
    </source>
</evidence>
<keyword evidence="1" id="KW-0812">Transmembrane</keyword>
<feature type="transmembrane region" description="Helical" evidence="1">
    <location>
        <begin position="235"/>
        <end position="256"/>
    </location>
</feature>
<sequence length="376" mass="42716">MDPELFVSPSSPIGYPAPYWFLVSFKVLGFVLHSIPMSLWYTGLLLALVMYSSKSEMGKFMAVRFVKQLPIIIALGINLGIVPLLFLQVVYYRVFYPATILMAWPWFSIIPLLTIAYYCVYFFSSGFKGNGSSISRLQYKAGWISSIFFIIIGFLFASTYSFMTNIGAWKRLWEKTSVAGAPLGIVHHITDPTLFPRWLLFLGLALTTTAVYLVIDSVFFVSKENENYKRWIQNFAFKIYTAGALWFALMGSWYVFGAWPVELRQKMFHGEFFILTILTGLSVGLPWLLLLIMNKKQISRTFAVLLGTAQFGVIGINAISRQVVQNLELSKYLDVTAESVNTQWSPLILFLVLFVAGLGVIYWMVRQALRESSNPI</sequence>
<feature type="transmembrane region" description="Helical" evidence="1">
    <location>
        <begin position="20"/>
        <end position="48"/>
    </location>
</feature>
<dbReference type="EMBL" id="MGDD01000283">
    <property type="protein sequence ID" value="OGL43236.1"/>
    <property type="molecule type" value="Genomic_DNA"/>
</dbReference>
<proteinExistence type="predicted"/>
<feature type="transmembrane region" description="Helical" evidence="1">
    <location>
        <begin position="344"/>
        <end position="365"/>
    </location>
</feature>
<evidence type="ECO:0000313" key="2">
    <source>
        <dbReference type="EMBL" id="OGL43236.1"/>
    </source>
</evidence>
<feature type="transmembrane region" description="Helical" evidence="1">
    <location>
        <begin position="198"/>
        <end position="215"/>
    </location>
</feature>
<organism evidence="2 3">
    <name type="scientific">Candidatus Schekmanbacteria bacterium RBG_13_48_7</name>
    <dbReference type="NCBI Taxonomy" id="1817878"/>
    <lineage>
        <taxon>Bacteria</taxon>
        <taxon>Candidatus Schekmaniibacteriota</taxon>
    </lineage>
</organism>
<protein>
    <submittedName>
        <fullName evidence="2">Uncharacterized protein</fullName>
    </submittedName>
</protein>
<reference evidence="2 3" key="1">
    <citation type="journal article" date="2016" name="Nat. Commun.">
        <title>Thousands of microbial genomes shed light on interconnected biogeochemical processes in an aquifer system.</title>
        <authorList>
            <person name="Anantharaman K."/>
            <person name="Brown C.T."/>
            <person name="Hug L.A."/>
            <person name="Sharon I."/>
            <person name="Castelle C.J."/>
            <person name="Probst A.J."/>
            <person name="Thomas B.C."/>
            <person name="Singh A."/>
            <person name="Wilkins M.J."/>
            <person name="Karaoz U."/>
            <person name="Brodie E.L."/>
            <person name="Williams K.H."/>
            <person name="Hubbard S.S."/>
            <person name="Banfield J.F."/>
        </authorList>
    </citation>
    <scope>NUCLEOTIDE SEQUENCE [LARGE SCALE GENOMIC DNA]</scope>
</reference>
<dbReference type="Proteomes" id="UP000179266">
    <property type="component" value="Unassembled WGS sequence"/>
</dbReference>
<accession>A0A1F7RNV5</accession>
<evidence type="ECO:0000256" key="1">
    <source>
        <dbReference type="SAM" id="Phobius"/>
    </source>
</evidence>
<name>A0A1F7RNV5_9BACT</name>
<feature type="transmembrane region" description="Helical" evidence="1">
    <location>
        <begin position="268"/>
        <end position="290"/>
    </location>
</feature>
<gene>
    <name evidence="2" type="ORF">A2161_09580</name>
</gene>
<feature type="transmembrane region" description="Helical" evidence="1">
    <location>
        <begin position="69"/>
        <end position="91"/>
    </location>
</feature>
<keyword evidence="1" id="KW-0472">Membrane</keyword>
<dbReference type="AlphaFoldDB" id="A0A1F7RNV5"/>
<feature type="transmembrane region" description="Helical" evidence="1">
    <location>
        <begin position="103"/>
        <end position="123"/>
    </location>
</feature>
<comment type="caution">
    <text evidence="2">The sequence shown here is derived from an EMBL/GenBank/DDBJ whole genome shotgun (WGS) entry which is preliminary data.</text>
</comment>
<keyword evidence="1" id="KW-1133">Transmembrane helix</keyword>
<feature type="transmembrane region" description="Helical" evidence="1">
    <location>
        <begin position="143"/>
        <end position="163"/>
    </location>
</feature>
<feature type="transmembrane region" description="Helical" evidence="1">
    <location>
        <begin position="302"/>
        <end position="324"/>
    </location>
</feature>